<dbReference type="EMBL" id="DVIT01000022">
    <property type="protein sequence ID" value="HIS47086.1"/>
    <property type="molecule type" value="Genomic_DNA"/>
</dbReference>
<dbReference type="InterPro" id="IPR018060">
    <property type="entry name" value="HTH_AraC"/>
</dbReference>
<dbReference type="SUPFAM" id="SSF46689">
    <property type="entry name" value="Homeodomain-like"/>
    <property type="match status" value="2"/>
</dbReference>
<dbReference type="PROSITE" id="PS01124">
    <property type="entry name" value="HTH_ARAC_FAMILY_2"/>
    <property type="match status" value="1"/>
</dbReference>
<dbReference type="PROSITE" id="PS00041">
    <property type="entry name" value="HTH_ARAC_FAMILY_1"/>
    <property type="match status" value="1"/>
</dbReference>
<dbReference type="SMART" id="SM00342">
    <property type="entry name" value="HTH_ARAC"/>
    <property type="match status" value="1"/>
</dbReference>
<evidence type="ECO:0000313" key="6">
    <source>
        <dbReference type="Proteomes" id="UP000823927"/>
    </source>
</evidence>
<dbReference type="PANTHER" id="PTHR43280">
    <property type="entry name" value="ARAC-FAMILY TRANSCRIPTIONAL REGULATOR"/>
    <property type="match status" value="1"/>
</dbReference>
<dbReference type="GO" id="GO:0003700">
    <property type="term" value="F:DNA-binding transcription factor activity"/>
    <property type="evidence" value="ECO:0007669"/>
    <property type="project" value="InterPro"/>
</dbReference>
<feature type="domain" description="HTH araC/xylS-type" evidence="4">
    <location>
        <begin position="178"/>
        <end position="276"/>
    </location>
</feature>
<dbReference type="Gene3D" id="1.10.10.60">
    <property type="entry name" value="Homeodomain-like"/>
    <property type="match status" value="2"/>
</dbReference>
<keyword evidence="1" id="KW-0805">Transcription regulation</keyword>
<dbReference type="AlphaFoldDB" id="A0A9D1JQD0"/>
<dbReference type="Pfam" id="PF12833">
    <property type="entry name" value="HTH_18"/>
    <property type="match status" value="1"/>
</dbReference>
<dbReference type="GO" id="GO:0043565">
    <property type="term" value="F:sequence-specific DNA binding"/>
    <property type="evidence" value="ECO:0007669"/>
    <property type="project" value="InterPro"/>
</dbReference>
<evidence type="ECO:0000256" key="3">
    <source>
        <dbReference type="ARBA" id="ARBA00023163"/>
    </source>
</evidence>
<dbReference type="PRINTS" id="PR00032">
    <property type="entry name" value="HTHARAC"/>
</dbReference>
<dbReference type="Gene3D" id="2.60.120.10">
    <property type="entry name" value="Jelly Rolls"/>
    <property type="match status" value="1"/>
</dbReference>
<sequence length="282" mass="32458">MIYENPIKEKFSAFPMAGTVMQGGQTFISHCHQELELLVVRQGELLVTFEDASRVLKAGDVWLVPPFGSHSVDGGGEDTVRLAVLADLRLAGWVHQESEQEQIRALLESRQLYSGFWEPQMRDKVREGVEAIYREYRNREDGWQLAIKTWLNEILLLICRNAPLREKKTPSREVAKVRSILEYAARNYCSDISLDQCAAAVGFNPSYLSRYFHAHMGITFQEYIKRLRIDRARWLLGNEALQVTEVAYACGFRDIKTFNKLFKKECGMSPTQYRKNVKICVV</sequence>
<dbReference type="InterPro" id="IPR037923">
    <property type="entry name" value="HTH-like"/>
</dbReference>
<organism evidence="5 6">
    <name type="scientific">Candidatus Scybalocola faecigallinarum</name>
    <dbReference type="NCBI Taxonomy" id="2840941"/>
    <lineage>
        <taxon>Bacteria</taxon>
        <taxon>Bacillati</taxon>
        <taxon>Bacillota</taxon>
        <taxon>Clostridia</taxon>
        <taxon>Lachnospirales</taxon>
        <taxon>Lachnospiraceae</taxon>
        <taxon>Lachnospiraceae incertae sedis</taxon>
        <taxon>Candidatus Scybalocola (ex Gilroy et al. 2021)</taxon>
    </lineage>
</organism>
<evidence type="ECO:0000256" key="2">
    <source>
        <dbReference type="ARBA" id="ARBA00023125"/>
    </source>
</evidence>
<evidence type="ECO:0000313" key="5">
    <source>
        <dbReference type="EMBL" id="HIS47086.1"/>
    </source>
</evidence>
<dbReference type="InterPro" id="IPR020449">
    <property type="entry name" value="Tscrpt_reg_AraC-type_HTH"/>
</dbReference>
<gene>
    <name evidence="5" type="ORF">IAB46_05910</name>
</gene>
<name>A0A9D1JQD0_9FIRM</name>
<comment type="caution">
    <text evidence="5">The sequence shown here is derived from an EMBL/GenBank/DDBJ whole genome shotgun (WGS) entry which is preliminary data.</text>
</comment>
<protein>
    <submittedName>
        <fullName evidence="5">AraC family transcriptional regulator</fullName>
    </submittedName>
</protein>
<dbReference type="Proteomes" id="UP000823927">
    <property type="component" value="Unassembled WGS sequence"/>
</dbReference>
<dbReference type="PANTHER" id="PTHR43280:SF2">
    <property type="entry name" value="HTH-TYPE TRANSCRIPTIONAL REGULATOR EXSA"/>
    <property type="match status" value="1"/>
</dbReference>
<accession>A0A9D1JQD0</accession>
<dbReference type="InterPro" id="IPR018062">
    <property type="entry name" value="HTH_AraC-typ_CS"/>
</dbReference>
<reference evidence="5" key="1">
    <citation type="submission" date="2020-10" db="EMBL/GenBank/DDBJ databases">
        <authorList>
            <person name="Gilroy R."/>
        </authorList>
    </citation>
    <scope>NUCLEOTIDE SEQUENCE</scope>
    <source>
        <strain evidence="5">CHK178-757</strain>
    </source>
</reference>
<dbReference type="SUPFAM" id="SSF51215">
    <property type="entry name" value="Regulatory protein AraC"/>
    <property type="match status" value="1"/>
</dbReference>
<evidence type="ECO:0000259" key="4">
    <source>
        <dbReference type="PROSITE" id="PS01124"/>
    </source>
</evidence>
<dbReference type="InterPro" id="IPR009057">
    <property type="entry name" value="Homeodomain-like_sf"/>
</dbReference>
<proteinExistence type="predicted"/>
<evidence type="ECO:0000256" key="1">
    <source>
        <dbReference type="ARBA" id="ARBA00023015"/>
    </source>
</evidence>
<keyword evidence="3" id="KW-0804">Transcription</keyword>
<dbReference type="InterPro" id="IPR014710">
    <property type="entry name" value="RmlC-like_jellyroll"/>
</dbReference>
<reference evidence="5" key="2">
    <citation type="journal article" date="2021" name="PeerJ">
        <title>Extensive microbial diversity within the chicken gut microbiome revealed by metagenomics and culture.</title>
        <authorList>
            <person name="Gilroy R."/>
            <person name="Ravi A."/>
            <person name="Getino M."/>
            <person name="Pursley I."/>
            <person name="Horton D.L."/>
            <person name="Alikhan N.F."/>
            <person name="Baker D."/>
            <person name="Gharbi K."/>
            <person name="Hall N."/>
            <person name="Watson M."/>
            <person name="Adriaenssens E.M."/>
            <person name="Foster-Nyarko E."/>
            <person name="Jarju S."/>
            <person name="Secka A."/>
            <person name="Antonio M."/>
            <person name="Oren A."/>
            <person name="Chaudhuri R.R."/>
            <person name="La Ragione R."/>
            <person name="Hildebrand F."/>
            <person name="Pallen M.J."/>
        </authorList>
    </citation>
    <scope>NUCLEOTIDE SEQUENCE</scope>
    <source>
        <strain evidence="5">CHK178-757</strain>
    </source>
</reference>
<dbReference type="InterPro" id="IPR013096">
    <property type="entry name" value="Cupin_2"/>
</dbReference>
<keyword evidence="2" id="KW-0238">DNA-binding</keyword>
<dbReference type="Pfam" id="PF07883">
    <property type="entry name" value="Cupin_2"/>
    <property type="match status" value="1"/>
</dbReference>